<evidence type="ECO:0000313" key="2">
    <source>
        <dbReference type="Proteomes" id="UP000315525"/>
    </source>
</evidence>
<dbReference type="InterPro" id="IPR012657">
    <property type="entry name" value="23S_rRNA-intervening_sequence"/>
</dbReference>
<proteinExistence type="predicted"/>
<dbReference type="SUPFAM" id="SSF158446">
    <property type="entry name" value="IVS-encoded protein-like"/>
    <property type="match status" value="1"/>
</dbReference>
<evidence type="ECO:0000313" key="1">
    <source>
        <dbReference type="EMBL" id="TET46880.1"/>
    </source>
</evidence>
<dbReference type="AlphaFoldDB" id="A0A523UWK2"/>
<dbReference type="Pfam" id="PF05635">
    <property type="entry name" value="23S_rRNA_IVP"/>
    <property type="match status" value="1"/>
</dbReference>
<dbReference type="InterPro" id="IPR036583">
    <property type="entry name" value="23S_rRNA_IVS_sf"/>
</dbReference>
<name>A0A523UWK2_UNCT6</name>
<dbReference type="Proteomes" id="UP000315525">
    <property type="component" value="Unassembled WGS sequence"/>
</dbReference>
<dbReference type="PANTHER" id="PTHR38471">
    <property type="entry name" value="FOUR HELIX BUNDLE PROTEIN"/>
    <property type="match status" value="1"/>
</dbReference>
<accession>A0A523UWK2</accession>
<dbReference type="Gene3D" id="1.20.1440.60">
    <property type="entry name" value="23S rRNA-intervening sequence"/>
    <property type="match status" value="1"/>
</dbReference>
<reference evidence="1 2" key="1">
    <citation type="submission" date="2019-03" db="EMBL/GenBank/DDBJ databases">
        <title>Metabolic potential of uncultured bacteria and archaea associated with petroleum seepage in deep-sea sediments.</title>
        <authorList>
            <person name="Dong X."/>
            <person name="Hubert C."/>
        </authorList>
    </citation>
    <scope>NUCLEOTIDE SEQUENCE [LARGE SCALE GENOMIC DNA]</scope>
    <source>
        <strain evidence="1">E44_bin18</strain>
    </source>
</reference>
<sequence>MANNRKFKSSKARKFEDLNVYKQARMLTNKVYEITRRGGFSKDYSLVDQIRRASVSVMSNIAEGFERGSNTEFIQFLYIAKGSCGEVRSQLTIAYDQKYVGEDDYKNLVERCVQVSVMLANFIGYLRGSGLRGAKFKKIPRKSMAEELDEMLEEIKRKHNKK</sequence>
<protein>
    <submittedName>
        <fullName evidence="1">Four helix bundle protein</fullName>
    </submittedName>
</protein>
<dbReference type="EMBL" id="SOJN01000039">
    <property type="protein sequence ID" value="TET46880.1"/>
    <property type="molecule type" value="Genomic_DNA"/>
</dbReference>
<comment type="caution">
    <text evidence="1">The sequence shown here is derived from an EMBL/GenBank/DDBJ whole genome shotgun (WGS) entry which is preliminary data.</text>
</comment>
<gene>
    <name evidence="1" type="ORF">E3J62_03020</name>
</gene>
<dbReference type="CDD" id="cd16377">
    <property type="entry name" value="23S_rRNA_IVP_like"/>
    <property type="match status" value="1"/>
</dbReference>
<dbReference type="PANTHER" id="PTHR38471:SF2">
    <property type="entry name" value="FOUR HELIX BUNDLE PROTEIN"/>
    <property type="match status" value="1"/>
</dbReference>
<dbReference type="NCBIfam" id="TIGR02436">
    <property type="entry name" value="four helix bundle protein"/>
    <property type="match status" value="1"/>
</dbReference>
<organism evidence="1 2">
    <name type="scientific">candidate division TA06 bacterium</name>
    <dbReference type="NCBI Taxonomy" id="2250710"/>
    <lineage>
        <taxon>Bacteria</taxon>
        <taxon>Bacteria division TA06</taxon>
    </lineage>
</organism>